<evidence type="ECO:0000256" key="5">
    <source>
        <dbReference type="ARBA" id="ARBA00022553"/>
    </source>
</evidence>
<evidence type="ECO:0000256" key="7">
    <source>
        <dbReference type="ARBA" id="ARBA00022692"/>
    </source>
</evidence>
<dbReference type="InterPro" id="IPR004358">
    <property type="entry name" value="Sig_transdc_His_kin-like_C"/>
</dbReference>
<dbReference type="Pfam" id="PF00672">
    <property type="entry name" value="HAMP"/>
    <property type="match status" value="1"/>
</dbReference>
<keyword evidence="13 15" id="KW-0472">Membrane</keyword>
<dbReference type="GO" id="GO:0005524">
    <property type="term" value="F:ATP binding"/>
    <property type="evidence" value="ECO:0007669"/>
    <property type="project" value="UniProtKB-KW"/>
</dbReference>
<dbReference type="AlphaFoldDB" id="A0A916UUY1"/>
<keyword evidence="8" id="KW-0547">Nucleotide-binding</keyword>
<evidence type="ECO:0000256" key="14">
    <source>
        <dbReference type="SAM" id="MobiDB-lite"/>
    </source>
</evidence>
<dbReference type="InterPro" id="IPR036097">
    <property type="entry name" value="HisK_dim/P_sf"/>
</dbReference>
<dbReference type="SMART" id="SM00388">
    <property type="entry name" value="HisKA"/>
    <property type="match status" value="1"/>
</dbReference>
<gene>
    <name evidence="18" type="ORF">GCM10011396_41090</name>
</gene>
<dbReference type="Gene3D" id="1.10.287.130">
    <property type="match status" value="1"/>
</dbReference>
<dbReference type="EMBL" id="BMED01000004">
    <property type="protein sequence ID" value="GGC89649.1"/>
    <property type="molecule type" value="Genomic_DNA"/>
</dbReference>
<evidence type="ECO:0000256" key="10">
    <source>
        <dbReference type="ARBA" id="ARBA00022840"/>
    </source>
</evidence>
<evidence type="ECO:0000313" key="19">
    <source>
        <dbReference type="Proteomes" id="UP000637423"/>
    </source>
</evidence>
<keyword evidence="12" id="KW-0902">Two-component regulatory system</keyword>
<feature type="region of interest" description="Disordered" evidence="14">
    <location>
        <begin position="138"/>
        <end position="182"/>
    </location>
</feature>
<evidence type="ECO:0000259" key="16">
    <source>
        <dbReference type="PROSITE" id="PS50109"/>
    </source>
</evidence>
<reference evidence="18" key="2">
    <citation type="submission" date="2020-09" db="EMBL/GenBank/DDBJ databases">
        <authorList>
            <person name="Sun Q."/>
            <person name="Zhou Y."/>
        </authorList>
    </citation>
    <scope>NUCLEOTIDE SEQUENCE</scope>
    <source>
        <strain evidence="18">CGMCC 1.10998</strain>
    </source>
</reference>
<feature type="compositionally biased region" description="Basic and acidic residues" evidence="14">
    <location>
        <begin position="154"/>
        <end position="164"/>
    </location>
</feature>
<evidence type="ECO:0000256" key="13">
    <source>
        <dbReference type="ARBA" id="ARBA00023136"/>
    </source>
</evidence>
<keyword evidence="19" id="KW-1185">Reference proteome</keyword>
<evidence type="ECO:0000256" key="9">
    <source>
        <dbReference type="ARBA" id="ARBA00022777"/>
    </source>
</evidence>
<dbReference type="PROSITE" id="PS50885">
    <property type="entry name" value="HAMP"/>
    <property type="match status" value="1"/>
</dbReference>
<dbReference type="GO" id="GO:0000155">
    <property type="term" value="F:phosphorelay sensor kinase activity"/>
    <property type="evidence" value="ECO:0007669"/>
    <property type="project" value="InterPro"/>
</dbReference>
<proteinExistence type="predicted"/>
<organism evidence="18 19">
    <name type="scientific">Undibacterium terreum</name>
    <dbReference type="NCBI Taxonomy" id="1224302"/>
    <lineage>
        <taxon>Bacteria</taxon>
        <taxon>Pseudomonadati</taxon>
        <taxon>Pseudomonadota</taxon>
        <taxon>Betaproteobacteria</taxon>
        <taxon>Burkholderiales</taxon>
        <taxon>Oxalobacteraceae</taxon>
        <taxon>Undibacterium</taxon>
    </lineage>
</organism>
<dbReference type="SUPFAM" id="SSF47384">
    <property type="entry name" value="Homodimeric domain of signal transducing histidine kinase"/>
    <property type="match status" value="1"/>
</dbReference>
<keyword evidence="5" id="KW-0597">Phosphoprotein</keyword>
<comment type="subcellular location">
    <subcellularLocation>
        <location evidence="2">Cell membrane</location>
        <topology evidence="2">Multi-pass membrane protein</topology>
    </subcellularLocation>
</comment>
<dbReference type="CDD" id="cd06225">
    <property type="entry name" value="HAMP"/>
    <property type="match status" value="1"/>
</dbReference>
<dbReference type="Proteomes" id="UP000637423">
    <property type="component" value="Unassembled WGS sequence"/>
</dbReference>
<evidence type="ECO:0000256" key="8">
    <source>
        <dbReference type="ARBA" id="ARBA00022741"/>
    </source>
</evidence>
<keyword evidence="7 15" id="KW-0812">Transmembrane</keyword>
<dbReference type="PANTHER" id="PTHR45528">
    <property type="entry name" value="SENSOR HISTIDINE KINASE CPXA"/>
    <property type="match status" value="1"/>
</dbReference>
<dbReference type="EC" id="2.7.13.3" evidence="3"/>
<feature type="transmembrane region" description="Helical" evidence="15">
    <location>
        <begin position="192"/>
        <end position="213"/>
    </location>
</feature>
<comment type="caution">
    <text evidence="18">The sequence shown here is derived from an EMBL/GenBank/DDBJ whole genome shotgun (WGS) entry which is preliminary data.</text>
</comment>
<dbReference type="SMART" id="SM00304">
    <property type="entry name" value="HAMP"/>
    <property type="match status" value="1"/>
</dbReference>
<evidence type="ECO:0000256" key="6">
    <source>
        <dbReference type="ARBA" id="ARBA00022679"/>
    </source>
</evidence>
<keyword evidence="4" id="KW-1003">Cell membrane</keyword>
<dbReference type="PROSITE" id="PS50109">
    <property type="entry name" value="HIS_KIN"/>
    <property type="match status" value="1"/>
</dbReference>
<evidence type="ECO:0000256" key="12">
    <source>
        <dbReference type="ARBA" id="ARBA00023012"/>
    </source>
</evidence>
<keyword evidence="9" id="KW-0418">Kinase</keyword>
<keyword evidence="10" id="KW-0067">ATP-binding</keyword>
<evidence type="ECO:0000256" key="15">
    <source>
        <dbReference type="SAM" id="Phobius"/>
    </source>
</evidence>
<evidence type="ECO:0000256" key="3">
    <source>
        <dbReference type="ARBA" id="ARBA00012438"/>
    </source>
</evidence>
<evidence type="ECO:0000256" key="11">
    <source>
        <dbReference type="ARBA" id="ARBA00022989"/>
    </source>
</evidence>
<feature type="transmembrane region" description="Helical" evidence="15">
    <location>
        <begin position="6"/>
        <end position="29"/>
    </location>
</feature>
<sequence>MGRLFWKFFFFILLAQLTAIVGISGTLWIKHNTEDRLTRSTNRQAHIALVVESAEIALQQGGPQALRRLGGSLRRYQVYVIDENNHDVMGRLVSLASIEKFKASIEKGPPSVLARKVTGPDKQTYLVFFSALEDAWDRESSDRHPEPLPGERPPPFEHGEHGERGPVGPDRGQPPFGGDPGGMHAPGSYYPLIPLVSSVIASLLFAALLAWYMSKPIRNLRSAFIELASGKLDTRVGATMGRRRDELADLGREFDLMADKLHVLVESQRQLMHDVSHELRSPLARLQAAIGLARQQPEKMEGTLERLENESIRMDKLVGELLTLSRIEAGVTGANEEISMADLMAEVVENASFEAEANHRRLEFTGDTEVIVFGKFELLYRAVENVVRNAIKHTAEGSAVTINTKPDRDNATFSITVLDQGSGVPDQELAAIFEPFFRGSQITSTQHGYGLGLTIAKRVLLAHGGVIRASNRASGGLCVEIVLPCKFP</sequence>
<name>A0A916UUY1_9BURK</name>
<dbReference type="InterPro" id="IPR005467">
    <property type="entry name" value="His_kinase_dom"/>
</dbReference>
<evidence type="ECO:0000259" key="17">
    <source>
        <dbReference type="PROSITE" id="PS50885"/>
    </source>
</evidence>
<dbReference type="Pfam" id="PF02518">
    <property type="entry name" value="HATPase_c"/>
    <property type="match status" value="1"/>
</dbReference>
<dbReference type="InterPro" id="IPR050398">
    <property type="entry name" value="HssS/ArlS-like"/>
</dbReference>
<dbReference type="Pfam" id="PF00512">
    <property type="entry name" value="HisKA"/>
    <property type="match status" value="1"/>
</dbReference>
<evidence type="ECO:0000313" key="18">
    <source>
        <dbReference type="EMBL" id="GGC89649.1"/>
    </source>
</evidence>
<dbReference type="Gene3D" id="3.30.565.10">
    <property type="entry name" value="Histidine kinase-like ATPase, C-terminal domain"/>
    <property type="match status" value="1"/>
</dbReference>
<dbReference type="SUPFAM" id="SSF55874">
    <property type="entry name" value="ATPase domain of HSP90 chaperone/DNA topoisomerase II/histidine kinase"/>
    <property type="match status" value="1"/>
</dbReference>
<dbReference type="RefSeq" id="WP_188567971.1">
    <property type="nucleotide sequence ID" value="NZ_BMED01000004.1"/>
</dbReference>
<feature type="domain" description="HAMP" evidence="17">
    <location>
        <begin position="211"/>
        <end position="266"/>
    </location>
</feature>
<dbReference type="InterPro" id="IPR003594">
    <property type="entry name" value="HATPase_dom"/>
</dbReference>
<keyword evidence="11 15" id="KW-1133">Transmembrane helix</keyword>
<keyword evidence="6" id="KW-0808">Transferase</keyword>
<dbReference type="CDD" id="cd00075">
    <property type="entry name" value="HATPase"/>
    <property type="match status" value="1"/>
</dbReference>
<reference evidence="18" key="1">
    <citation type="journal article" date="2014" name="Int. J. Syst. Evol. Microbiol.">
        <title>Complete genome sequence of Corynebacterium casei LMG S-19264T (=DSM 44701T), isolated from a smear-ripened cheese.</title>
        <authorList>
            <consortium name="US DOE Joint Genome Institute (JGI-PGF)"/>
            <person name="Walter F."/>
            <person name="Albersmeier A."/>
            <person name="Kalinowski J."/>
            <person name="Ruckert C."/>
        </authorList>
    </citation>
    <scope>NUCLEOTIDE SEQUENCE</scope>
    <source>
        <strain evidence="18">CGMCC 1.10998</strain>
    </source>
</reference>
<dbReference type="PRINTS" id="PR00344">
    <property type="entry name" value="BCTRLSENSOR"/>
</dbReference>
<dbReference type="Gene3D" id="6.10.340.10">
    <property type="match status" value="1"/>
</dbReference>
<comment type="catalytic activity">
    <reaction evidence="1">
        <text>ATP + protein L-histidine = ADP + protein N-phospho-L-histidine.</text>
        <dbReference type="EC" id="2.7.13.3"/>
    </reaction>
</comment>
<dbReference type="InterPro" id="IPR036890">
    <property type="entry name" value="HATPase_C_sf"/>
</dbReference>
<dbReference type="SUPFAM" id="SSF158472">
    <property type="entry name" value="HAMP domain-like"/>
    <property type="match status" value="1"/>
</dbReference>
<accession>A0A916UUY1</accession>
<evidence type="ECO:0000256" key="1">
    <source>
        <dbReference type="ARBA" id="ARBA00000085"/>
    </source>
</evidence>
<feature type="domain" description="Histidine kinase" evidence="16">
    <location>
        <begin position="274"/>
        <end position="487"/>
    </location>
</feature>
<dbReference type="InterPro" id="IPR003661">
    <property type="entry name" value="HisK_dim/P_dom"/>
</dbReference>
<evidence type="ECO:0000256" key="4">
    <source>
        <dbReference type="ARBA" id="ARBA00022475"/>
    </source>
</evidence>
<dbReference type="GO" id="GO:0005886">
    <property type="term" value="C:plasma membrane"/>
    <property type="evidence" value="ECO:0007669"/>
    <property type="project" value="UniProtKB-SubCell"/>
</dbReference>
<dbReference type="CDD" id="cd00082">
    <property type="entry name" value="HisKA"/>
    <property type="match status" value="1"/>
</dbReference>
<protein>
    <recommendedName>
        <fullName evidence="3">histidine kinase</fullName>
        <ecNumber evidence="3">2.7.13.3</ecNumber>
    </recommendedName>
</protein>
<dbReference type="SMART" id="SM00387">
    <property type="entry name" value="HATPase_c"/>
    <property type="match status" value="1"/>
</dbReference>
<dbReference type="InterPro" id="IPR003660">
    <property type="entry name" value="HAMP_dom"/>
</dbReference>
<evidence type="ECO:0000256" key="2">
    <source>
        <dbReference type="ARBA" id="ARBA00004651"/>
    </source>
</evidence>
<dbReference type="PANTHER" id="PTHR45528:SF1">
    <property type="entry name" value="SENSOR HISTIDINE KINASE CPXA"/>
    <property type="match status" value="1"/>
</dbReference>